<comment type="caution">
    <text evidence="1">The sequence shown here is derived from an EMBL/GenBank/DDBJ whole genome shotgun (WGS) entry which is preliminary data.</text>
</comment>
<name>A0AAV4TP20_9ARAC</name>
<gene>
    <name evidence="1" type="ORF">CDAR_194431</name>
</gene>
<organism evidence="1 2">
    <name type="scientific">Caerostris darwini</name>
    <dbReference type="NCBI Taxonomy" id="1538125"/>
    <lineage>
        <taxon>Eukaryota</taxon>
        <taxon>Metazoa</taxon>
        <taxon>Ecdysozoa</taxon>
        <taxon>Arthropoda</taxon>
        <taxon>Chelicerata</taxon>
        <taxon>Arachnida</taxon>
        <taxon>Araneae</taxon>
        <taxon>Araneomorphae</taxon>
        <taxon>Entelegynae</taxon>
        <taxon>Araneoidea</taxon>
        <taxon>Araneidae</taxon>
        <taxon>Caerostris</taxon>
    </lineage>
</organism>
<keyword evidence="2" id="KW-1185">Reference proteome</keyword>
<evidence type="ECO:0000313" key="1">
    <source>
        <dbReference type="EMBL" id="GIY46497.1"/>
    </source>
</evidence>
<dbReference type="EMBL" id="BPLQ01009774">
    <property type="protein sequence ID" value="GIY46497.1"/>
    <property type="molecule type" value="Genomic_DNA"/>
</dbReference>
<sequence>MSGCNLRQKTHGNSHIENVTSRALEKSVAIKDSGGIEKDSERLCTGVADLISHFGIDFGAQQFSLPRYPIEPSTYYINLCLSQIVLKAENNDKVLKSVIYDTLVVEMDYSLQISIDALRIRCDIISRQIWDWRIVYSHTTEHAKLLMSAEIHNLTYPLCRMKQEEIFNFLAVLENNLKAIQVLLQHSMDLKVTLMQHRENVLLKKILEEELHLSDMVLNLGRTHISLMQYDIKVKLHEMSFHL</sequence>
<protein>
    <submittedName>
        <fullName evidence="1">Uncharacterized protein</fullName>
    </submittedName>
</protein>
<dbReference type="AlphaFoldDB" id="A0AAV4TP20"/>
<dbReference type="Proteomes" id="UP001054837">
    <property type="component" value="Unassembled WGS sequence"/>
</dbReference>
<evidence type="ECO:0000313" key="2">
    <source>
        <dbReference type="Proteomes" id="UP001054837"/>
    </source>
</evidence>
<proteinExistence type="predicted"/>
<reference evidence="1 2" key="1">
    <citation type="submission" date="2021-06" db="EMBL/GenBank/DDBJ databases">
        <title>Caerostris darwini draft genome.</title>
        <authorList>
            <person name="Kono N."/>
            <person name="Arakawa K."/>
        </authorList>
    </citation>
    <scope>NUCLEOTIDE SEQUENCE [LARGE SCALE GENOMIC DNA]</scope>
</reference>
<accession>A0AAV4TP20</accession>